<dbReference type="AlphaFoldDB" id="A0A9P1JZT6"/>
<protein>
    <submittedName>
        <fullName evidence="1">Uncharacterized protein</fullName>
    </submittedName>
</protein>
<accession>A0A9P1JZT6</accession>
<dbReference type="KEGG" id="abs:AZOBR_p340179"/>
<gene>
    <name evidence="1" type="ORF">AZOBR_p340179</name>
</gene>
<proteinExistence type="predicted"/>
<dbReference type="RefSeq" id="WP_014199453.1">
    <property type="nucleotide sequence ID" value="NC_016595.1"/>
</dbReference>
<sequence length="65" mass="6961">MTLLAIGLSRLQLDAKAAAASGQPLAYTAAEVQQIVAEMERAERAALESAIAHLERLNFQPATRL</sequence>
<reference evidence="1 2" key="1">
    <citation type="journal article" date="2011" name="PLoS Genet.">
        <title>Azospirillum genomes reveal transition of bacteria from aquatic to terrestrial environments.</title>
        <authorList>
            <person name="Wisniewski-Dye F."/>
            <person name="Borziak K."/>
            <person name="Khalsa-Moyers G."/>
            <person name="Alexandre G."/>
            <person name="Sukharnikov L.O."/>
            <person name="Wuichet K."/>
            <person name="Hurst G.B."/>
            <person name="McDonald W.H."/>
            <person name="Robertson J.S."/>
            <person name="Barbe V."/>
            <person name="Calteau A."/>
            <person name="Rouy Z."/>
            <person name="Mangenot S."/>
            <person name="Prigent-Combaret C."/>
            <person name="Normand P."/>
            <person name="Boyer M."/>
            <person name="Siguier P."/>
            <person name="Dessaux Y."/>
            <person name="Elmerich C."/>
            <person name="Condemine G."/>
            <person name="Krishnen G."/>
            <person name="Kennedy I."/>
            <person name="Paterson A.H."/>
            <person name="Gonzalez V."/>
            <person name="Mavingui P."/>
            <person name="Zhulin I.B."/>
        </authorList>
    </citation>
    <scope>NUCLEOTIDE SEQUENCE [LARGE SCALE GENOMIC DNA]</scope>
    <source>
        <strain evidence="1 2">Sp245</strain>
    </source>
</reference>
<dbReference type="Proteomes" id="UP000007319">
    <property type="component" value="Plasmid AZOBR_p3"/>
</dbReference>
<keyword evidence="2" id="KW-1185">Reference proteome</keyword>
<evidence type="ECO:0000313" key="1">
    <source>
        <dbReference type="EMBL" id="CCD02941.1"/>
    </source>
</evidence>
<geneLocation type="plasmid" evidence="1 2">
    <name>AZOBR_p3</name>
</geneLocation>
<evidence type="ECO:0000313" key="2">
    <source>
        <dbReference type="Proteomes" id="UP000007319"/>
    </source>
</evidence>
<organism evidence="1 2">
    <name type="scientific">Azospirillum baldaniorum</name>
    <dbReference type="NCBI Taxonomy" id="1064539"/>
    <lineage>
        <taxon>Bacteria</taxon>
        <taxon>Pseudomonadati</taxon>
        <taxon>Pseudomonadota</taxon>
        <taxon>Alphaproteobacteria</taxon>
        <taxon>Rhodospirillales</taxon>
        <taxon>Azospirillaceae</taxon>
        <taxon>Azospirillum</taxon>
    </lineage>
</organism>
<dbReference type="EMBL" id="HE577330">
    <property type="protein sequence ID" value="CCD02941.1"/>
    <property type="molecule type" value="Genomic_DNA"/>
</dbReference>
<name>A0A9P1JZT6_9PROT</name>
<keyword evidence="1" id="KW-0614">Plasmid</keyword>